<evidence type="ECO:0000313" key="2">
    <source>
        <dbReference type="EMBL" id="TWE20751.1"/>
    </source>
</evidence>
<organism evidence="2 3">
    <name type="scientific">Kitasatospora atroaurantiaca</name>
    <dbReference type="NCBI Taxonomy" id="285545"/>
    <lineage>
        <taxon>Bacteria</taxon>
        <taxon>Bacillati</taxon>
        <taxon>Actinomycetota</taxon>
        <taxon>Actinomycetes</taxon>
        <taxon>Kitasatosporales</taxon>
        <taxon>Streptomycetaceae</taxon>
        <taxon>Kitasatospora</taxon>
    </lineage>
</organism>
<dbReference type="EMBL" id="VIVR01000001">
    <property type="protein sequence ID" value="TWE20751.1"/>
    <property type="molecule type" value="Genomic_DNA"/>
</dbReference>
<accession>A0A561EYR7</accession>
<gene>
    <name evidence="2" type="ORF">FB465_5909</name>
</gene>
<feature type="region of interest" description="Disordered" evidence="1">
    <location>
        <begin position="116"/>
        <end position="145"/>
    </location>
</feature>
<reference evidence="2 3" key="1">
    <citation type="submission" date="2019-06" db="EMBL/GenBank/DDBJ databases">
        <title>Sequencing the genomes of 1000 actinobacteria strains.</title>
        <authorList>
            <person name="Klenk H.-P."/>
        </authorList>
    </citation>
    <scope>NUCLEOTIDE SEQUENCE [LARGE SCALE GENOMIC DNA]</scope>
    <source>
        <strain evidence="2 3">DSM 41649</strain>
    </source>
</reference>
<protein>
    <submittedName>
        <fullName evidence="2">Uncharacterized protein</fullName>
    </submittedName>
</protein>
<dbReference type="Proteomes" id="UP000318416">
    <property type="component" value="Unassembled WGS sequence"/>
</dbReference>
<dbReference type="AlphaFoldDB" id="A0A561EYR7"/>
<evidence type="ECO:0000256" key="1">
    <source>
        <dbReference type="SAM" id="MobiDB-lite"/>
    </source>
</evidence>
<keyword evidence="3" id="KW-1185">Reference proteome</keyword>
<name>A0A561EYR7_9ACTN</name>
<comment type="caution">
    <text evidence="2">The sequence shown here is derived from an EMBL/GenBank/DDBJ whole genome shotgun (WGS) entry which is preliminary data.</text>
</comment>
<proteinExistence type="predicted"/>
<feature type="compositionally biased region" description="Basic residues" evidence="1">
    <location>
        <begin position="136"/>
        <end position="145"/>
    </location>
</feature>
<sequence length="145" mass="14960">MNGFDRRTAAACPCSAARDSLCTPVRVVELDLDEPSGLSSLGGLVPVGPDGRVLALVRLHGHPLGLVDTTGTAGRSATLCRALVDAVRRERSVPRQSTATPVVRSCRAGCARVLAEPPTAGAPSSDPAEVPARGRYGPRARAVGR</sequence>
<evidence type="ECO:0000313" key="3">
    <source>
        <dbReference type="Proteomes" id="UP000318416"/>
    </source>
</evidence>